<dbReference type="Pfam" id="PF04632">
    <property type="entry name" value="FUSC"/>
    <property type="match status" value="2"/>
</dbReference>
<feature type="transmembrane region" description="Helical" evidence="1">
    <location>
        <begin position="107"/>
        <end position="124"/>
    </location>
</feature>
<feature type="transmembrane region" description="Helical" evidence="1">
    <location>
        <begin position="324"/>
        <end position="342"/>
    </location>
</feature>
<evidence type="ECO:0000313" key="2">
    <source>
        <dbReference type="EMBL" id="MCC7660049.1"/>
    </source>
</evidence>
<protein>
    <recommendedName>
        <fullName evidence="4">p-hydroxybenzoic acid efflux pump subunit AaeB</fullName>
    </recommendedName>
</protein>
<feature type="transmembrane region" description="Helical" evidence="1">
    <location>
        <begin position="33"/>
        <end position="51"/>
    </location>
</feature>
<dbReference type="EMBL" id="VOSO01000014">
    <property type="protein sequence ID" value="MCC7660049.1"/>
    <property type="molecule type" value="Genomic_DNA"/>
</dbReference>
<keyword evidence="1" id="KW-0472">Membrane</keyword>
<feature type="transmembrane region" description="Helical" evidence="1">
    <location>
        <begin position="58"/>
        <end position="75"/>
    </location>
</feature>
<evidence type="ECO:0000256" key="1">
    <source>
        <dbReference type="SAM" id="Phobius"/>
    </source>
</evidence>
<dbReference type="RefSeq" id="WP_197834662.1">
    <property type="nucleotide sequence ID" value="NZ_VOSN01000022.1"/>
</dbReference>
<feature type="transmembrane region" description="Helical" evidence="1">
    <location>
        <begin position="7"/>
        <end position="27"/>
    </location>
</feature>
<evidence type="ECO:0008006" key="4">
    <source>
        <dbReference type="Google" id="ProtNLM"/>
    </source>
</evidence>
<feature type="transmembrane region" description="Helical" evidence="1">
    <location>
        <begin position="81"/>
        <end position="100"/>
    </location>
</feature>
<dbReference type="Proteomes" id="UP001199135">
    <property type="component" value="Unassembled WGS sequence"/>
</dbReference>
<dbReference type="InterPro" id="IPR006726">
    <property type="entry name" value="PHBA_efflux_AaeB/fusaric-R"/>
</dbReference>
<evidence type="ECO:0000313" key="3">
    <source>
        <dbReference type="Proteomes" id="UP001199135"/>
    </source>
</evidence>
<feature type="transmembrane region" description="Helical" evidence="1">
    <location>
        <begin position="300"/>
        <end position="318"/>
    </location>
</feature>
<gene>
    <name evidence="2" type="ORF">FUU20_15030</name>
</gene>
<reference evidence="2 3" key="1">
    <citation type="submission" date="2019-08" db="EMBL/GenBank/DDBJ databases">
        <title>Genome sequencing of Psyttalia spp.-associated microbial isolates reveals a potentially novel species in the Serratia genus.</title>
        <authorList>
            <person name="Tannieres-Laurent M."/>
            <person name="Sparks M.E."/>
            <person name="Blackburn M.B."/>
            <person name="Gundersen-Rindal D.E."/>
            <person name="Bon M.-C."/>
        </authorList>
    </citation>
    <scope>NUCLEOTIDE SEQUENCE [LARGE SCALE GENOMIC DNA]</scope>
    <source>
        <strain evidence="3">Pon4B</strain>
    </source>
</reference>
<organism evidence="2 3">
    <name type="scientific">Serratia montpellierensis</name>
    <dbReference type="NCBI Taxonomy" id="2598730"/>
    <lineage>
        <taxon>Bacteria</taxon>
        <taxon>Pseudomonadati</taxon>
        <taxon>Pseudomonadota</taxon>
        <taxon>Gammaproteobacteria</taxon>
        <taxon>Enterobacterales</taxon>
        <taxon>Yersiniaceae</taxon>
        <taxon>Serratia</taxon>
    </lineage>
</organism>
<feature type="transmembrane region" description="Helical" evidence="1">
    <location>
        <begin position="426"/>
        <end position="449"/>
    </location>
</feature>
<comment type="caution">
    <text evidence="2">The sequence shown here is derived from an EMBL/GenBank/DDBJ whole genome shotgun (WGS) entry which is preliminary data.</text>
</comment>
<proteinExistence type="predicted"/>
<sequence>MKISLSALRIIHLSIAIFIIQLCSFYFSIDGVATSIMSAIVVSQSFVGTLYLKARNRLIGTGLGILFSFIAAFLFPENPFFFIGLSLLWVTTMTVISSFVMSENAYIYQLAGYTYAFISIPVLGDPQRAFHNLIFRATDVTMGMGILVITSLLMFMHYSNFNVNERILSIYRGALLLHKKIARRQEVSLDELKGNFNNVSELIANKTIIKYESAFSLRSANLFDRFSYVALMAFFYANTLRHSLRIGGEISVNIQRDYDNIVTQSVRYKREWGKFRDKAIDRPHRFPEYKSVSQALQRGIRTLLVSGLLFTLWYLSGWDGGSDMTILGIVYIVLLSSFPAPLSAAKEIFNGTIQGAIGAWVYIHFIYGFSYAYTQPAIYFFSQLPFMIYGGRLLVESKTFLIGITFLTQFYFSVQPSNGEPASFSVFMQSSLGGIAGVGIAGLGLVMLFPESKKIKNRDLIKDAITLILQDIKKESFDLHAQLKSMHDKLRRSAMLIAHTRDDFSVLADLMSLYIIICHVKFHRLENTPLVPLIRQLQLWAKEGILHVNPDCAGAIQAQIAEESGELKRVSLCILSIIDEIGAVYEEQKLP</sequence>
<feature type="transmembrane region" description="Helical" evidence="1">
    <location>
        <begin position="144"/>
        <end position="163"/>
    </location>
</feature>
<name>A0ABS8J7R5_9GAMM</name>
<keyword evidence="1" id="KW-0812">Transmembrane</keyword>
<accession>A0ABS8J7R5</accession>
<keyword evidence="3" id="KW-1185">Reference proteome</keyword>
<keyword evidence="1" id="KW-1133">Transmembrane helix</keyword>